<sequence>MKGKSGVCLALKALLTGMCALLLLSSAGVVFLLAKHKELTEEVVRLDAQMRELSQERFLYTDLEEAGQLKTLRSRRSQGGETKQSHDKDEKDMLLLMTYSMVPIKTFVDLCNSSVGICLTGPVGPPGLPGRDGSPGAHGRRGKRGPPGEKGEPGPKGDPGPPRLKGETNNDIFIEGPPGPRGPPGPPGPSGPPGPTRCPKKTGTKTIRERTHQTNILIDLFTFLTSEAVNETRAENISRWSSKESGSPKPHPADGVRSVLNVTHSDKLKDTNIESDQTQMSYAFNSSGNINDTSMKSDSSYPSQTDNLMNVTKNWTKTDLTQNSEIFNGSTNITDTLKKSESVSFDKDYIHDTLNDTNTENVTKAAIKLSGPISADKINDAFSGIKTTIDTLMKSELVSPRPDYSNDTLTETNTNRVTEASVNILTESASFDKDYIHDTLNDTNTENVTEAAIKLKSGPISADIFSDAFNGIKNIFDTLKKSVFGSPHSNYRNDTLTETNTNNITEVSVNILTDSVSTNSTQKSDAFNNSGNIINKPMKSDSLYPLQTNNQMNVTIENWTKTDCFIKTIKCSEEVTKMRSTFGAWMSDASQLSEGRYWQAEHFSGRLLTEHMNISAFENTGIKTTDVKRFYQGCGHVIYKGSFYFHNAGTHRLIKFDLNTMRTKTLIMPRSRYNNLTYLFHNSKTYFKFAVDENGLWVIFASNTDDNTMVAKLNPKTFSVESIINTAYPTSKAGNAFIACGVLYITDGTDRRVTYAFDLKTQSPLDASFDLRPANGILAMLSYYPNKELLYMWDNSSVKTCKVQFKQTKT</sequence>
<dbReference type="InterPro" id="IPR003112">
    <property type="entry name" value="Olfac-like_dom"/>
</dbReference>
<feature type="region of interest" description="Disordered" evidence="4">
    <location>
        <begin position="124"/>
        <end position="211"/>
    </location>
</feature>
<feature type="domain" description="Olfactomedin-like" evidence="5">
    <location>
        <begin position="563"/>
        <end position="807"/>
    </location>
</feature>
<evidence type="ECO:0000259" key="5">
    <source>
        <dbReference type="PROSITE" id="PS51132"/>
    </source>
</evidence>
<comment type="subcellular location">
    <subcellularLocation>
        <location evidence="1">Secreted</location>
    </subcellularLocation>
</comment>
<gene>
    <name evidence="6" type="ORF">FSCOSCO3_A028129</name>
</gene>
<dbReference type="Pfam" id="PF01391">
    <property type="entry name" value="Collagen"/>
    <property type="match status" value="1"/>
</dbReference>
<accession>A0AAV1NQT2</accession>
<feature type="compositionally biased region" description="Pro residues" evidence="4">
    <location>
        <begin position="177"/>
        <end position="196"/>
    </location>
</feature>
<keyword evidence="2" id="KW-0964">Secreted</keyword>
<feature type="compositionally biased region" description="Basic and acidic residues" evidence="4">
    <location>
        <begin position="146"/>
        <end position="155"/>
    </location>
</feature>
<dbReference type="GO" id="GO:0005615">
    <property type="term" value="C:extracellular space"/>
    <property type="evidence" value="ECO:0007669"/>
    <property type="project" value="TreeGrafter"/>
</dbReference>
<proteinExistence type="predicted"/>
<comment type="caution">
    <text evidence="3">Lacks conserved residue(s) required for the propagation of feature annotation.</text>
</comment>
<evidence type="ECO:0000256" key="4">
    <source>
        <dbReference type="SAM" id="MobiDB-lite"/>
    </source>
</evidence>
<keyword evidence="7" id="KW-1185">Reference proteome</keyword>
<dbReference type="SUPFAM" id="SSF101898">
    <property type="entry name" value="NHL repeat"/>
    <property type="match status" value="1"/>
</dbReference>
<comment type="caution">
    <text evidence="6">The sequence shown here is derived from an EMBL/GenBank/DDBJ whole genome shotgun (WGS) entry which is preliminary data.</text>
</comment>
<evidence type="ECO:0000256" key="3">
    <source>
        <dbReference type="PROSITE-ProRule" id="PRU00446"/>
    </source>
</evidence>
<reference evidence="6 7" key="1">
    <citation type="submission" date="2024-01" db="EMBL/GenBank/DDBJ databases">
        <authorList>
            <person name="Alioto T."/>
            <person name="Alioto T."/>
            <person name="Gomez Garrido J."/>
        </authorList>
    </citation>
    <scope>NUCLEOTIDE SEQUENCE [LARGE SCALE GENOMIC DNA]</scope>
</reference>
<dbReference type="AlphaFoldDB" id="A0AAV1NQT2"/>
<dbReference type="GO" id="GO:0009986">
    <property type="term" value="C:cell surface"/>
    <property type="evidence" value="ECO:0007669"/>
    <property type="project" value="TreeGrafter"/>
</dbReference>
<protein>
    <submittedName>
        <fullName evidence="6">Gliomedin-like isoform X5</fullName>
    </submittedName>
</protein>
<dbReference type="PANTHER" id="PTHR23192:SF85">
    <property type="entry name" value="GLIOMEDIN"/>
    <property type="match status" value="1"/>
</dbReference>
<evidence type="ECO:0000313" key="6">
    <source>
        <dbReference type="EMBL" id="CAK6961528.1"/>
    </source>
</evidence>
<dbReference type="GO" id="GO:0007165">
    <property type="term" value="P:signal transduction"/>
    <property type="evidence" value="ECO:0007669"/>
    <property type="project" value="TreeGrafter"/>
</dbReference>
<evidence type="ECO:0000313" key="7">
    <source>
        <dbReference type="Proteomes" id="UP001314229"/>
    </source>
</evidence>
<evidence type="ECO:0000256" key="1">
    <source>
        <dbReference type="ARBA" id="ARBA00004613"/>
    </source>
</evidence>
<dbReference type="PANTHER" id="PTHR23192">
    <property type="entry name" value="OLFACTOMEDIN-RELATED"/>
    <property type="match status" value="1"/>
</dbReference>
<dbReference type="EMBL" id="CAWUFR010000051">
    <property type="protein sequence ID" value="CAK6961528.1"/>
    <property type="molecule type" value="Genomic_DNA"/>
</dbReference>
<dbReference type="SMART" id="SM00284">
    <property type="entry name" value="OLF"/>
    <property type="match status" value="1"/>
</dbReference>
<feature type="region of interest" description="Disordered" evidence="4">
    <location>
        <begin position="236"/>
        <end position="257"/>
    </location>
</feature>
<organism evidence="6 7">
    <name type="scientific">Scomber scombrus</name>
    <name type="common">Atlantic mackerel</name>
    <name type="synonym">Scomber vernalis</name>
    <dbReference type="NCBI Taxonomy" id="13677"/>
    <lineage>
        <taxon>Eukaryota</taxon>
        <taxon>Metazoa</taxon>
        <taxon>Chordata</taxon>
        <taxon>Craniata</taxon>
        <taxon>Vertebrata</taxon>
        <taxon>Euteleostomi</taxon>
        <taxon>Actinopterygii</taxon>
        <taxon>Neopterygii</taxon>
        <taxon>Teleostei</taxon>
        <taxon>Neoteleostei</taxon>
        <taxon>Acanthomorphata</taxon>
        <taxon>Pelagiaria</taxon>
        <taxon>Scombriformes</taxon>
        <taxon>Scombridae</taxon>
        <taxon>Scomber</taxon>
    </lineage>
</organism>
<dbReference type="InterPro" id="IPR050605">
    <property type="entry name" value="Olfactomedin-like_domain"/>
</dbReference>
<dbReference type="Proteomes" id="UP001314229">
    <property type="component" value="Unassembled WGS sequence"/>
</dbReference>
<dbReference type="Pfam" id="PF02191">
    <property type="entry name" value="OLF"/>
    <property type="match status" value="1"/>
</dbReference>
<name>A0AAV1NQT2_SCOSC</name>
<dbReference type="Gene3D" id="1.20.5.320">
    <property type="entry name" value="6-Phosphogluconate Dehydrogenase, domain 3"/>
    <property type="match status" value="1"/>
</dbReference>
<dbReference type="InterPro" id="IPR008160">
    <property type="entry name" value="Collagen"/>
</dbReference>
<dbReference type="PROSITE" id="PS51132">
    <property type="entry name" value="OLF"/>
    <property type="match status" value="1"/>
</dbReference>
<feature type="region of interest" description="Disordered" evidence="4">
    <location>
        <begin position="70"/>
        <end position="89"/>
    </location>
</feature>
<evidence type="ECO:0000256" key="2">
    <source>
        <dbReference type="ARBA" id="ARBA00022525"/>
    </source>
</evidence>